<evidence type="ECO:0000256" key="3">
    <source>
        <dbReference type="ARBA" id="ARBA00022603"/>
    </source>
</evidence>
<protein>
    <recommendedName>
        <fullName evidence="6">Tetrapyrrole methylase domain-containing protein</fullName>
    </recommendedName>
</protein>
<reference evidence="7" key="1">
    <citation type="journal article" date="2023" name="G3 (Bethesda)">
        <title>Whole genome assemblies of Zophobas morio and Tenebrio molitor.</title>
        <authorList>
            <person name="Kaur S."/>
            <person name="Stinson S.A."/>
            <person name="diCenzo G.C."/>
        </authorList>
    </citation>
    <scope>NUCLEOTIDE SEQUENCE</scope>
    <source>
        <strain evidence="7">QUZm001</strain>
    </source>
</reference>
<keyword evidence="4" id="KW-0808">Transferase</keyword>
<proteinExistence type="predicted"/>
<keyword evidence="8" id="KW-1185">Reference proteome</keyword>
<dbReference type="InterPro" id="IPR000878">
    <property type="entry name" value="4pyrrol_Mease"/>
</dbReference>
<evidence type="ECO:0000256" key="5">
    <source>
        <dbReference type="ARBA" id="ARBA00022691"/>
    </source>
</evidence>
<dbReference type="InterPro" id="IPR035996">
    <property type="entry name" value="4pyrrol_Methylase_sf"/>
</dbReference>
<dbReference type="GO" id="GO:0032259">
    <property type="term" value="P:methylation"/>
    <property type="evidence" value="ECO:0007669"/>
    <property type="project" value="UniProtKB-KW"/>
</dbReference>
<dbReference type="NCBIfam" id="TIGR00096">
    <property type="entry name" value="16S rRNA (cytidine(1402)-2'-O)-methyltransferase"/>
    <property type="match status" value="1"/>
</dbReference>
<evidence type="ECO:0000256" key="4">
    <source>
        <dbReference type="ARBA" id="ARBA00022679"/>
    </source>
</evidence>
<dbReference type="Gene3D" id="3.40.1010.10">
    <property type="entry name" value="Cobalt-precorrin-4 Transmethylase, Domain 1"/>
    <property type="match status" value="1"/>
</dbReference>
<dbReference type="GO" id="GO:0008168">
    <property type="term" value="F:methyltransferase activity"/>
    <property type="evidence" value="ECO:0007669"/>
    <property type="project" value="UniProtKB-KW"/>
</dbReference>
<comment type="caution">
    <text evidence="7">The sequence shown here is derived from an EMBL/GenBank/DDBJ whole genome shotgun (WGS) entry which is preliminary data.</text>
</comment>
<dbReference type="PIRSF" id="PIRSF005917">
    <property type="entry name" value="MTase_YraL"/>
    <property type="match status" value="1"/>
</dbReference>
<evidence type="ECO:0000256" key="1">
    <source>
        <dbReference type="ARBA" id="ARBA00022490"/>
    </source>
</evidence>
<dbReference type="PANTHER" id="PTHR46111">
    <property type="entry name" value="RIBOSOMAL RNA SMALL SUBUNIT METHYLTRANSFERASE I"/>
    <property type="match status" value="1"/>
</dbReference>
<evidence type="ECO:0000259" key="6">
    <source>
        <dbReference type="Pfam" id="PF00590"/>
    </source>
</evidence>
<keyword evidence="3" id="KW-0489">Methyltransferase</keyword>
<sequence length="270" mass="31355">MDDFSFRAIETLKNVDYIYCEDTRTSGILFSKFDIKTKTGSLHKFNELEKVAEVTSRLRQNQNIALISDAGVPCINDPGMYLLEKLMEDKALEFNVSAVGAGPAYVHALVMSTFFCEKHFYIGFVDKKETKIITELQEISDYAKQGERISVCLYESVHRVKKTLQIIFNEFKNEPVKIAIAREITKINEEIVRLSINEIPNYLENDELTEKGEFCIVLNFDFQLDKKEISEQDLINRAQLLIEKGMKKKEALKELRREFEFDMDQIYKSL</sequence>
<feature type="domain" description="Tetrapyrrole methylase" evidence="6">
    <location>
        <begin position="2"/>
        <end position="199"/>
    </location>
</feature>
<dbReference type="Proteomes" id="UP001168821">
    <property type="component" value="Unassembled WGS sequence"/>
</dbReference>
<organism evidence="7 8">
    <name type="scientific">Zophobas morio</name>
    <dbReference type="NCBI Taxonomy" id="2755281"/>
    <lineage>
        <taxon>Eukaryota</taxon>
        <taxon>Metazoa</taxon>
        <taxon>Ecdysozoa</taxon>
        <taxon>Arthropoda</taxon>
        <taxon>Hexapoda</taxon>
        <taxon>Insecta</taxon>
        <taxon>Pterygota</taxon>
        <taxon>Neoptera</taxon>
        <taxon>Endopterygota</taxon>
        <taxon>Coleoptera</taxon>
        <taxon>Polyphaga</taxon>
        <taxon>Cucujiformia</taxon>
        <taxon>Tenebrionidae</taxon>
        <taxon>Zophobas</taxon>
    </lineage>
</organism>
<dbReference type="GO" id="GO:0006364">
    <property type="term" value="P:rRNA processing"/>
    <property type="evidence" value="ECO:0007669"/>
    <property type="project" value="UniProtKB-KW"/>
</dbReference>
<keyword evidence="1" id="KW-0963">Cytoplasm</keyword>
<evidence type="ECO:0000256" key="2">
    <source>
        <dbReference type="ARBA" id="ARBA00022552"/>
    </source>
</evidence>
<evidence type="ECO:0000313" key="8">
    <source>
        <dbReference type="Proteomes" id="UP001168821"/>
    </source>
</evidence>
<dbReference type="Pfam" id="PF00590">
    <property type="entry name" value="TP_methylase"/>
    <property type="match status" value="1"/>
</dbReference>
<name>A0AA38HKJ4_9CUCU</name>
<dbReference type="InterPro" id="IPR014776">
    <property type="entry name" value="4pyrrole_Mease_sub2"/>
</dbReference>
<dbReference type="CDD" id="cd11648">
    <property type="entry name" value="RsmI"/>
    <property type="match status" value="1"/>
</dbReference>
<dbReference type="SUPFAM" id="SSF53790">
    <property type="entry name" value="Tetrapyrrole methylase"/>
    <property type="match status" value="1"/>
</dbReference>
<dbReference type="InterPro" id="IPR018063">
    <property type="entry name" value="SAM_MeTrfase_RsmI_CS"/>
</dbReference>
<dbReference type="InterPro" id="IPR008189">
    <property type="entry name" value="rRNA_ssu_MeTfrase_I"/>
</dbReference>
<dbReference type="InterPro" id="IPR014777">
    <property type="entry name" value="4pyrrole_Mease_sub1"/>
</dbReference>
<accession>A0AA38HKJ4</accession>
<dbReference type="AlphaFoldDB" id="A0AA38HKJ4"/>
<dbReference type="Gene3D" id="3.30.950.10">
    <property type="entry name" value="Methyltransferase, Cobalt-precorrin-4 Transmethylase, Domain 2"/>
    <property type="match status" value="1"/>
</dbReference>
<gene>
    <name evidence="7" type="ORF">Zmor_004356</name>
</gene>
<dbReference type="EMBL" id="JALNTZ010000166">
    <property type="protein sequence ID" value="KAJ3636376.1"/>
    <property type="molecule type" value="Genomic_DNA"/>
</dbReference>
<evidence type="ECO:0000313" key="7">
    <source>
        <dbReference type="EMBL" id="KAJ3636376.1"/>
    </source>
</evidence>
<dbReference type="PROSITE" id="PS01296">
    <property type="entry name" value="RSMI"/>
    <property type="match status" value="1"/>
</dbReference>
<keyword evidence="5" id="KW-0949">S-adenosyl-L-methionine</keyword>
<keyword evidence="2" id="KW-0698">rRNA processing</keyword>
<dbReference type="PANTHER" id="PTHR46111:SF1">
    <property type="entry name" value="RIBOSOMAL RNA SMALL SUBUNIT METHYLTRANSFERASE I"/>
    <property type="match status" value="1"/>
</dbReference>